<dbReference type="GO" id="GO:0140825">
    <property type="term" value="F:lactoperoxidase activity"/>
    <property type="evidence" value="ECO:0007669"/>
    <property type="project" value="UniProtKB-EC"/>
</dbReference>
<keyword evidence="7 16" id="KW-0479">Metal-binding</keyword>
<feature type="disulfide bond" evidence="18">
    <location>
        <begin position="73"/>
        <end position="78"/>
    </location>
</feature>
<evidence type="ECO:0000256" key="3">
    <source>
        <dbReference type="ARBA" id="ARBA00006873"/>
    </source>
</evidence>
<dbReference type="EMBL" id="JADCNL010000012">
    <property type="protein sequence ID" value="KAG0458533.1"/>
    <property type="molecule type" value="Genomic_DNA"/>
</dbReference>
<dbReference type="Gene3D" id="1.10.420.10">
    <property type="entry name" value="Peroxidase, domain 2"/>
    <property type="match status" value="1"/>
</dbReference>
<comment type="subcellular location">
    <subcellularLocation>
        <location evidence="19">Secreted</location>
    </subcellularLocation>
</comment>
<dbReference type="PROSITE" id="PS50873">
    <property type="entry name" value="PEROXIDASE_4"/>
    <property type="match status" value="1"/>
</dbReference>
<feature type="binding site" evidence="16">
    <location>
        <position position="202"/>
    </location>
    <ligand>
        <name>Ca(2+)</name>
        <dbReference type="ChEBI" id="CHEBI:29108"/>
        <label>2</label>
    </ligand>
</feature>
<keyword evidence="19" id="KW-0964">Secreted</keyword>
<feature type="binding site" evidence="16">
    <location>
        <position position="81"/>
    </location>
    <ligand>
        <name>Ca(2+)</name>
        <dbReference type="ChEBI" id="CHEBI:29108"/>
        <label>1</label>
    </ligand>
</feature>
<dbReference type="PROSITE" id="PS00436">
    <property type="entry name" value="PEROXIDASE_2"/>
    <property type="match status" value="1"/>
</dbReference>
<keyword evidence="5 19" id="KW-0575">Peroxidase</keyword>
<feature type="binding site" evidence="15">
    <location>
        <position position="171"/>
    </location>
    <ligand>
        <name>substrate</name>
    </ligand>
</feature>
<keyword evidence="12" id="KW-0873">Pyrrolidone carboxylic acid</keyword>
<evidence type="ECO:0000256" key="13">
    <source>
        <dbReference type="ARBA" id="ARBA00023324"/>
    </source>
</evidence>
<evidence type="ECO:0000313" key="21">
    <source>
        <dbReference type="EMBL" id="KAG0458533.1"/>
    </source>
</evidence>
<comment type="catalytic activity">
    <reaction evidence="1 19">
        <text>2 a phenolic donor + H2O2 = 2 a phenolic radical donor + 2 H2O</text>
        <dbReference type="Rhea" id="RHEA:56136"/>
        <dbReference type="ChEBI" id="CHEBI:15377"/>
        <dbReference type="ChEBI" id="CHEBI:16240"/>
        <dbReference type="ChEBI" id="CHEBI:139520"/>
        <dbReference type="ChEBI" id="CHEBI:139521"/>
        <dbReference type="EC" id="1.11.1.7"/>
    </reaction>
</comment>
<evidence type="ECO:0000256" key="7">
    <source>
        <dbReference type="ARBA" id="ARBA00022723"/>
    </source>
</evidence>
<dbReference type="FunFam" id="1.10.520.10:FF:000008">
    <property type="entry name" value="Peroxidase"/>
    <property type="match status" value="1"/>
</dbReference>
<dbReference type="GO" id="GO:0005576">
    <property type="term" value="C:extracellular region"/>
    <property type="evidence" value="ECO:0007669"/>
    <property type="project" value="UniProtKB-SubCell"/>
</dbReference>
<feature type="binding site" evidence="16">
    <location>
        <position position="93"/>
    </location>
    <ligand>
        <name>Ca(2+)</name>
        <dbReference type="ChEBI" id="CHEBI:29108"/>
        <label>1</label>
    </ligand>
</feature>
<gene>
    <name evidence="22" type="ORF">HPP92_023302</name>
    <name evidence="21" type="ORF">HPP92_023690</name>
</gene>
<dbReference type="GO" id="GO:0006979">
    <property type="term" value="P:response to oxidative stress"/>
    <property type="evidence" value="ECO:0007669"/>
    <property type="project" value="UniProtKB-UniRule"/>
</dbReference>
<evidence type="ECO:0000313" key="23">
    <source>
        <dbReference type="Proteomes" id="UP000636800"/>
    </source>
</evidence>
<name>A0A835PUX3_VANPL</name>
<dbReference type="OrthoDB" id="2113341at2759"/>
<accession>A0A835PUX3</accession>
<keyword evidence="23" id="KW-1185">Reference proteome</keyword>
<dbReference type="PRINTS" id="PR00458">
    <property type="entry name" value="PEROXIDASE"/>
</dbReference>
<evidence type="ECO:0000256" key="11">
    <source>
        <dbReference type="ARBA" id="ARBA00023157"/>
    </source>
</evidence>
<evidence type="ECO:0000256" key="19">
    <source>
        <dbReference type="RuleBase" id="RU362060"/>
    </source>
</evidence>
<evidence type="ECO:0000256" key="14">
    <source>
        <dbReference type="PIRSR" id="PIRSR600823-1"/>
    </source>
</evidence>
<dbReference type="InterPro" id="IPR010255">
    <property type="entry name" value="Haem_peroxidase_sf"/>
</dbReference>
<dbReference type="EC" id="1.11.1.7" evidence="4 19"/>
<evidence type="ECO:0000256" key="12">
    <source>
        <dbReference type="ARBA" id="ARBA00023283"/>
    </source>
</evidence>
<feature type="signal peptide" evidence="19">
    <location>
        <begin position="1"/>
        <end position="29"/>
    </location>
</feature>
<evidence type="ECO:0000256" key="1">
    <source>
        <dbReference type="ARBA" id="ARBA00000189"/>
    </source>
</evidence>
<comment type="function">
    <text evidence="2">Removal of H(2)O(2), oxidation of toxic reductants, biosynthesis and degradation of lignin, suberization, auxin catabolism, response to environmental stresses such as wounding, pathogen attack and oxidative stress. These functions might be dependent on each isozyme/isoform in each plant tissue.</text>
</comment>
<feature type="binding site" evidence="16">
    <location>
        <position position="254"/>
    </location>
    <ligand>
        <name>Ca(2+)</name>
        <dbReference type="ChEBI" id="CHEBI:29108"/>
        <label>2</label>
    </ligand>
</feature>
<evidence type="ECO:0000256" key="4">
    <source>
        <dbReference type="ARBA" id="ARBA00012313"/>
    </source>
</evidence>
<evidence type="ECO:0000256" key="5">
    <source>
        <dbReference type="ARBA" id="ARBA00022559"/>
    </source>
</evidence>
<feature type="active site" description="Proton acceptor" evidence="14">
    <location>
        <position position="71"/>
    </location>
</feature>
<dbReference type="PROSITE" id="PS00435">
    <property type="entry name" value="PEROXIDASE_1"/>
    <property type="match status" value="1"/>
</dbReference>
<comment type="similarity">
    <text evidence="3">Belongs to the peroxidase family. Ascorbate peroxidase subfamily.</text>
</comment>
<keyword evidence="19" id="KW-0732">Signal</keyword>
<evidence type="ECO:0000256" key="16">
    <source>
        <dbReference type="PIRSR" id="PIRSR600823-3"/>
    </source>
</evidence>
<evidence type="ECO:0000313" key="24">
    <source>
        <dbReference type="Proteomes" id="UP000639772"/>
    </source>
</evidence>
<feature type="disulfide bond" evidence="18">
    <location>
        <begin position="129"/>
        <end position="331"/>
    </location>
</feature>
<dbReference type="PANTHER" id="PTHR31517">
    <property type="match status" value="1"/>
</dbReference>
<proteinExistence type="inferred from homology"/>
<feature type="binding site" evidence="16">
    <location>
        <position position="257"/>
    </location>
    <ligand>
        <name>Ca(2+)</name>
        <dbReference type="ChEBI" id="CHEBI:29108"/>
        <label>2</label>
    </ligand>
</feature>
<dbReference type="InterPro" id="IPR002016">
    <property type="entry name" value="Haem_peroxidase"/>
</dbReference>
<evidence type="ECO:0000313" key="22">
    <source>
        <dbReference type="EMBL" id="KAG0460174.1"/>
    </source>
</evidence>
<evidence type="ECO:0000256" key="6">
    <source>
        <dbReference type="ARBA" id="ARBA00022617"/>
    </source>
</evidence>
<keyword evidence="13 19" id="KW-0376">Hydrogen peroxide</keyword>
<dbReference type="FunFam" id="1.10.420.10:FF:000001">
    <property type="entry name" value="Peroxidase"/>
    <property type="match status" value="1"/>
</dbReference>
<dbReference type="GO" id="GO:0046872">
    <property type="term" value="F:metal ion binding"/>
    <property type="evidence" value="ECO:0007669"/>
    <property type="project" value="UniProtKB-UniRule"/>
</dbReference>
<feature type="binding site" evidence="16">
    <location>
        <position position="79"/>
    </location>
    <ligand>
        <name>Ca(2+)</name>
        <dbReference type="ChEBI" id="CHEBI:29108"/>
        <label>1</label>
    </ligand>
</feature>
<protein>
    <recommendedName>
        <fullName evidence="4 19">Peroxidase</fullName>
        <ecNumber evidence="4 19">1.11.1.7</ecNumber>
    </recommendedName>
</protein>
<keyword evidence="10 16" id="KW-0408">Iron</keyword>
<dbReference type="Pfam" id="PF00141">
    <property type="entry name" value="peroxidase"/>
    <property type="match status" value="1"/>
</dbReference>
<feature type="chain" id="PRO_5033962973" description="Peroxidase" evidence="19">
    <location>
        <begin position="30"/>
        <end position="335"/>
    </location>
</feature>
<feature type="domain" description="Plant heme peroxidase family profile" evidence="20">
    <location>
        <begin position="30"/>
        <end position="335"/>
    </location>
</feature>
<dbReference type="GO" id="GO:0042744">
    <property type="term" value="P:hydrogen peroxide catabolic process"/>
    <property type="evidence" value="ECO:0007669"/>
    <property type="project" value="UniProtKB-KW"/>
</dbReference>
<dbReference type="PRINTS" id="PR00461">
    <property type="entry name" value="PLPEROXIDASE"/>
</dbReference>
<keyword evidence="9 19" id="KW-0560">Oxidoreductase</keyword>
<dbReference type="CDD" id="cd00693">
    <property type="entry name" value="secretory_peroxidase"/>
    <property type="match status" value="1"/>
</dbReference>
<feature type="site" description="Transition state stabilizer" evidence="17">
    <location>
        <position position="67"/>
    </location>
</feature>
<dbReference type="SUPFAM" id="SSF48113">
    <property type="entry name" value="Heme-dependent peroxidases"/>
    <property type="match status" value="1"/>
</dbReference>
<dbReference type="InterPro" id="IPR019794">
    <property type="entry name" value="Peroxidases_AS"/>
</dbReference>
<dbReference type="Proteomes" id="UP000636800">
    <property type="component" value="Chromosome 12"/>
</dbReference>
<evidence type="ECO:0000256" key="2">
    <source>
        <dbReference type="ARBA" id="ARBA00002322"/>
    </source>
</evidence>
<dbReference type="InterPro" id="IPR000823">
    <property type="entry name" value="Peroxidase_pln"/>
</dbReference>
<dbReference type="InterPro" id="IPR019793">
    <property type="entry name" value="Peroxidases_heam-ligand_BS"/>
</dbReference>
<sequence length="335" mass="36420">MMANHDVKVALLLHLLVVILCLLPRPSSAQLRQNYYANICPNVESIVRNAVTQKFRQTFVTVPATLRLFFHDCFVNGCDASVIVASTASNKAEKDHPDNLSLAGDGFDTVIKAKAAVDAVDQCRFKVSCADILAMATRDVVSLAGGPSYAVELGRLDGVSSTEASVNGRLPQPTFKLNQLTSLFASNGISQTDMIALSGAHTLGFSHCSRFANRIYDYGGRNGAVDPSLNRTYATQLQGMCPRNVDPNVAVNMDPITPRIFDNQYYLNLRQGMGLFTSDQVLRDDKRSRPIVDSWAASSDAFNSAFVASMTRLGRVGVKTSPSQGNIRRDCAVFN</sequence>
<evidence type="ECO:0000256" key="10">
    <source>
        <dbReference type="ARBA" id="ARBA00023004"/>
    </source>
</evidence>
<comment type="caution">
    <text evidence="22">The sequence shown here is derived from an EMBL/GenBank/DDBJ whole genome shotgun (WGS) entry which is preliminary data.</text>
</comment>
<dbReference type="AlphaFoldDB" id="A0A835PUX3"/>
<reference evidence="23 24" key="1">
    <citation type="journal article" date="2020" name="Nat. Food">
        <title>A phased Vanilla planifolia genome enables genetic improvement of flavour and production.</title>
        <authorList>
            <person name="Hasing T."/>
            <person name="Tang H."/>
            <person name="Brym M."/>
            <person name="Khazi F."/>
            <person name="Huang T."/>
            <person name="Chambers A.H."/>
        </authorList>
    </citation>
    <scope>NUCLEOTIDE SEQUENCE [LARGE SCALE GENOMIC DNA]</scope>
    <source>
        <tissue evidence="22">Leaf</tissue>
    </source>
</reference>
<feature type="binding site" evidence="16">
    <location>
        <position position="72"/>
    </location>
    <ligand>
        <name>Ca(2+)</name>
        <dbReference type="ChEBI" id="CHEBI:29108"/>
        <label>1</label>
    </ligand>
</feature>
<evidence type="ECO:0000256" key="17">
    <source>
        <dbReference type="PIRSR" id="PIRSR600823-4"/>
    </source>
</evidence>
<dbReference type="PANTHER" id="PTHR31517:SF3">
    <property type="entry name" value="PEROXIDASE"/>
    <property type="match status" value="1"/>
</dbReference>
<feature type="disulfide bond" evidence="18">
    <location>
        <begin position="208"/>
        <end position="241"/>
    </location>
</feature>
<feature type="binding site" evidence="16">
    <location>
        <position position="262"/>
    </location>
    <ligand>
        <name>Ca(2+)</name>
        <dbReference type="ChEBI" id="CHEBI:29108"/>
        <label>2</label>
    </ligand>
</feature>
<keyword evidence="8 16" id="KW-0106">Calcium</keyword>
<evidence type="ECO:0000259" key="20">
    <source>
        <dbReference type="PROSITE" id="PS50873"/>
    </source>
</evidence>
<comment type="cofactor">
    <cofactor evidence="16 19">
        <name>heme b</name>
        <dbReference type="ChEBI" id="CHEBI:60344"/>
    </cofactor>
    <text evidence="16 19">Binds 1 heme b (iron(II)-protoporphyrin IX) group per subunit.</text>
</comment>
<dbReference type="Proteomes" id="UP000639772">
    <property type="component" value="Chromosome 12"/>
</dbReference>
<evidence type="ECO:0000256" key="9">
    <source>
        <dbReference type="ARBA" id="ARBA00023002"/>
    </source>
</evidence>
<keyword evidence="11 18" id="KW-1015">Disulfide bond</keyword>
<comment type="cofactor">
    <cofactor evidence="16 19">
        <name>Ca(2+)</name>
        <dbReference type="ChEBI" id="CHEBI:29108"/>
    </cofactor>
    <text evidence="16 19">Binds 2 calcium ions per subunit.</text>
</comment>
<feature type="binding site" evidence="16">
    <location>
        <position position="77"/>
    </location>
    <ligand>
        <name>Ca(2+)</name>
        <dbReference type="ChEBI" id="CHEBI:29108"/>
        <label>1</label>
    </ligand>
</feature>
<dbReference type="Gene3D" id="1.10.520.10">
    <property type="match status" value="1"/>
</dbReference>
<feature type="disulfide bond" evidence="18">
    <location>
        <begin position="40"/>
        <end position="123"/>
    </location>
</feature>
<evidence type="ECO:0000256" key="15">
    <source>
        <dbReference type="PIRSR" id="PIRSR600823-2"/>
    </source>
</evidence>
<organism evidence="22 24">
    <name type="scientific">Vanilla planifolia</name>
    <name type="common">Vanilla</name>
    <dbReference type="NCBI Taxonomy" id="51239"/>
    <lineage>
        <taxon>Eukaryota</taxon>
        <taxon>Viridiplantae</taxon>
        <taxon>Streptophyta</taxon>
        <taxon>Embryophyta</taxon>
        <taxon>Tracheophyta</taxon>
        <taxon>Spermatophyta</taxon>
        <taxon>Magnoliopsida</taxon>
        <taxon>Liliopsida</taxon>
        <taxon>Asparagales</taxon>
        <taxon>Orchidaceae</taxon>
        <taxon>Vanilloideae</taxon>
        <taxon>Vanilleae</taxon>
        <taxon>Vanilla</taxon>
    </lineage>
</organism>
<dbReference type="GO" id="GO:0020037">
    <property type="term" value="F:heme binding"/>
    <property type="evidence" value="ECO:0007669"/>
    <property type="project" value="UniProtKB-UniRule"/>
</dbReference>
<comment type="similarity">
    <text evidence="19">Belongs to the peroxidase family. Classical plant (class III) peroxidase subfamily.</text>
</comment>
<feature type="binding site" evidence="16">
    <location>
        <position position="75"/>
    </location>
    <ligand>
        <name>Ca(2+)</name>
        <dbReference type="ChEBI" id="CHEBI:29108"/>
        <label>1</label>
    </ligand>
</feature>
<dbReference type="InterPro" id="IPR033905">
    <property type="entry name" value="Secretory_peroxidase"/>
</dbReference>
<feature type="binding site" description="axial binding residue" evidence="16">
    <location>
        <position position="201"/>
    </location>
    <ligand>
        <name>heme b</name>
        <dbReference type="ChEBI" id="CHEBI:60344"/>
    </ligand>
    <ligandPart>
        <name>Fe</name>
        <dbReference type="ChEBI" id="CHEBI:18248"/>
    </ligandPart>
</feature>
<evidence type="ECO:0000256" key="18">
    <source>
        <dbReference type="PIRSR" id="PIRSR600823-5"/>
    </source>
</evidence>
<evidence type="ECO:0000256" key="8">
    <source>
        <dbReference type="ARBA" id="ARBA00022837"/>
    </source>
</evidence>
<dbReference type="EMBL" id="JADCNM010000012">
    <property type="protein sequence ID" value="KAG0460174.1"/>
    <property type="molecule type" value="Genomic_DNA"/>
</dbReference>
<keyword evidence="6 19" id="KW-0349">Heme</keyword>